<dbReference type="InterPro" id="IPR011711">
    <property type="entry name" value="GntR_C"/>
</dbReference>
<dbReference type="Gene3D" id="1.20.120.530">
    <property type="entry name" value="GntR ligand-binding domain-like"/>
    <property type="match status" value="1"/>
</dbReference>
<dbReference type="RefSeq" id="WP_100349771.1">
    <property type="nucleotide sequence ID" value="NZ_PGTZ01000007.1"/>
</dbReference>
<reference evidence="5 6" key="1">
    <citation type="submission" date="2017-11" db="EMBL/GenBank/DDBJ databases">
        <title>Genomic Encyclopedia of Archaeal and Bacterial Type Strains, Phase II (KMG-II): From Individual Species to Whole Genera.</title>
        <authorList>
            <person name="Goeker M."/>
        </authorList>
    </citation>
    <scope>NUCLEOTIDE SEQUENCE [LARGE SCALE GENOMIC DNA]</scope>
    <source>
        <strain evidence="5 6">DSM 22413</strain>
    </source>
</reference>
<dbReference type="AlphaFoldDB" id="A0A2M8WTB9"/>
<dbReference type="Gene3D" id="1.10.10.10">
    <property type="entry name" value="Winged helix-like DNA-binding domain superfamily/Winged helix DNA-binding domain"/>
    <property type="match status" value="1"/>
</dbReference>
<dbReference type="PANTHER" id="PTHR43537">
    <property type="entry name" value="TRANSCRIPTIONAL REGULATOR, GNTR FAMILY"/>
    <property type="match status" value="1"/>
</dbReference>
<evidence type="ECO:0000256" key="1">
    <source>
        <dbReference type="ARBA" id="ARBA00023015"/>
    </source>
</evidence>
<dbReference type="EMBL" id="PGTZ01000007">
    <property type="protein sequence ID" value="PJI94205.1"/>
    <property type="molecule type" value="Genomic_DNA"/>
</dbReference>
<sequence>MPLVRTPLPEQAADALAARITAGEWAVGTTLPSEHALTAELGVGRSTVREAVRILAARGLVRARQGVGVLVTATVPPTDWDAALRSGHVADVVEARLGVEVQAARLAALRRTPADVDTMRDALAARAAVEDRHARERAQHARADLERAEHEPLRDAEYVDADAHLHATVVTACHNPVLVDLFGTFAPHVRVAMLDLLALSGPDSPHHHDQDAHVALVDAVVAGDPDAAARAADEHLTSVLDALRRTTEETL</sequence>
<keyword evidence="3" id="KW-0804">Transcription</keyword>
<dbReference type="SUPFAM" id="SSF48008">
    <property type="entry name" value="GntR ligand-binding domain-like"/>
    <property type="match status" value="1"/>
</dbReference>
<dbReference type="Proteomes" id="UP000231586">
    <property type="component" value="Unassembled WGS sequence"/>
</dbReference>
<keyword evidence="1" id="KW-0805">Transcription regulation</keyword>
<dbReference type="PANTHER" id="PTHR43537:SF47">
    <property type="entry name" value="REGULATORY PROTEIN GNTR HTH"/>
    <property type="match status" value="1"/>
</dbReference>
<dbReference type="GO" id="GO:0003700">
    <property type="term" value="F:DNA-binding transcription factor activity"/>
    <property type="evidence" value="ECO:0007669"/>
    <property type="project" value="InterPro"/>
</dbReference>
<keyword evidence="6" id="KW-1185">Reference proteome</keyword>
<dbReference type="SMART" id="SM00345">
    <property type="entry name" value="HTH_GNTR"/>
    <property type="match status" value="1"/>
</dbReference>
<dbReference type="CDD" id="cd07377">
    <property type="entry name" value="WHTH_GntR"/>
    <property type="match status" value="1"/>
</dbReference>
<evidence type="ECO:0000259" key="4">
    <source>
        <dbReference type="PROSITE" id="PS50949"/>
    </source>
</evidence>
<name>A0A2M8WTB9_9MICO</name>
<dbReference type="InterPro" id="IPR036388">
    <property type="entry name" value="WH-like_DNA-bd_sf"/>
</dbReference>
<dbReference type="InterPro" id="IPR000524">
    <property type="entry name" value="Tscrpt_reg_HTH_GntR"/>
</dbReference>
<organism evidence="5 6">
    <name type="scientific">Luteimicrobium subarcticum</name>
    <dbReference type="NCBI Taxonomy" id="620910"/>
    <lineage>
        <taxon>Bacteria</taxon>
        <taxon>Bacillati</taxon>
        <taxon>Actinomycetota</taxon>
        <taxon>Actinomycetes</taxon>
        <taxon>Micrococcales</taxon>
        <taxon>Luteimicrobium</taxon>
    </lineage>
</organism>
<protein>
    <submittedName>
        <fullName evidence="5">DNA-binding FadR family transcriptional regulator</fullName>
    </submittedName>
</protein>
<dbReference type="PRINTS" id="PR00035">
    <property type="entry name" value="HTHGNTR"/>
</dbReference>
<dbReference type="InterPro" id="IPR036390">
    <property type="entry name" value="WH_DNA-bd_sf"/>
</dbReference>
<feature type="domain" description="HTH gntR-type" evidence="4">
    <location>
        <begin position="6"/>
        <end position="74"/>
    </location>
</feature>
<dbReference type="SUPFAM" id="SSF46785">
    <property type="entry name" value="Winged helix' DNA-binding domain"/>
    <property type="match status" value="1"/>
</dbReference>
<proteinExistence type="predicted"/>
<evidence type="ECO:0000313" key="6">
    <source>
        <dbReference type="Proteomes" id="UP000231586"/>
    </source>
</evidence>
<dbReference type="SMART" id="SM00895">
    <property type="entry name" value="FCD"/>
    <property type="match status" value="1"/>
</dbReference>
<dbReference type="OrthoDB" id="3575876at2"/>
<evidence type="ECO:0000256" key="3">
    <source>
        <dbReference type="ARBA" id="ARBA00023163"/>
    </source>
</evidence>
<dbReference type="GO" id="GO:0003677">
    <property type="term" value="F:DNA binding"/>
    <property type="evidence" value="ECO:0007669"/>
    <property type="project" value="UniProtKB-KW"/>
</dbReference>
<dbReference type="Pfam" id="PF07729">
    <property type="entry name" value="FCD"/>
    <property type="match status" value="1"/>
</dbReference>
<dbReference type="Pfam" id="PF00392">
    <property type="entry name" value="GntR"/>
    <property type="match status" value="1"/>
</dbReference>
<accession>A0A2M8WTB9</accession>
<comment type="caution">
    <text evidence="5">The sequence shown here is derived from an EMBL/GenBank/DDBJ whole genome shotgun (WGS) entry which is preliminary data.</text>
</comment>
<evidence type="ECO:0000256" key="2">
    <source>
        <dbReference type="ARBA" id="ARBA00023125"/>
    </source>
</evidence>
<gene>
    <name evidence="5" type="ORF">CLV34_1693</name>
</gene>
<dbReference type="PROSITE" id="PS50949">
    <property type="entry name" value="HTH_GNTR"/>
    <property type="match status" value="1"/>
</dbReference>
<keyword evidence="2 5" id="KW-0238">DNA-binding</keyword>
<evidence type="ECO:0000313" key="5">
    <source>
        <dbReference type="EMBL" id="PJI94205.1"/>
    </source>
</evidence>
<dbReference type="InterPro" id="IPR008920">
    <property type="entry name" value="TF_FadR/GntR_C"/>
</dbReference>